<dbReference type="KEGG" id="aser:Asera_05250"/>
<keyword evidence="5 6" id="KW-0472">Membrane</keyword>
<gene>
    <name evidence="8" type="ORF">Asera_05250</name>
</gene>
<evidence type="ECO:0000313" key="8">
    <source>
        <dbReference type="EMBL" id="BCJ26417.1"/>
    </source>
</evidence>
<reference evidence="8" key="1">
    <citation type="submission" date="2020-08" db="EMBL/GenBank/DDBJ databases">
        <title>Whole genome shotgun sequence of Actinocatenispora sera NBRC 101916.</title>
        <authorList>
            <person name="Komaki H."/>
            <person name="Tamura T."/>
        </authorList>
    </citation>
    <scope>NUCLEOTIDE SEQUENCE</scope>
    <source>
        <strain evidence="8">NBRC 101916</strain>
    </source>
</reference>
<evidence type="ECO:0000259" key="7">
    <source>
        <dbReference type="Pfam" id="PF00482"/>
    </source>
</evidence>
<dbReference type="EMBL" id="AP023354">
    <property type="protein sequence ID" value="BCJ26417.1"/>
    <property type="molecule type" value="Genomic_DNA"/>
</dbReference>
<evidence type="ECO:0000256" key="5">
    <source>
        <dbReference type="ARBA" id="ARBA00023136"/>
    </source>
</evidence>
<dbReference type="GO" id="GO:0005886">
    <property type="term" value="C:plasma membrane"/>
    <property type="evidence" value="ECO:0007669"/>
    <property type="project" value="UniProtKB-SubCell"/>
</dbReference>
<feature type="transmembrane region" description="Helical" evidence="6">
    <location>
        <begin position="214"/>
        <end position="238"/>
    </location>
</feature>
<dbReference type="Pfam" id="PF00482">
    <property type="entry name" value="T2SSF"/>
    <property type="match status" value="1"/>
</dbReference>
<keyword evidence="3 6" id="KW-0812">Transmembrane</keyword>
<protein>
    <recommendedName>
        <fullName evidence="7">Type II secretion system protein GspF domain-containing protein</fullName>
    </recommendedName>
</protein>
<keyword evidence="4 6" id="KW-1133">Transmembrane helix</keyword>
<feature type="domain" description="Type II secretion system protein GspF" evidence="7">
    <location>
        <begin position="169"/>
        <end position="232"/>
    </location>
</feature>
<dbReference type="InterPro" id="IPR018076">
    <property type="entry name" value="T2SS_GspF_dom"/>
</dbReference>
<evidence type="ECO:0000256" key="3">
    <source>
        <dbReference type="ARBA" id="ARBA00022692"/>
    </source>
</evidence>
<keyword evidence="2" id="KW-1003">Cell membrane</keyword>
<evidence type="ECO:0000256" key="6">
    <source>
        <dbReference type="SAM" id="Phobius"/>
    </source>
</evidence>
<evidence type="ECO:0000256" key="1">
    <source>
        <dbReference type="ARBA" id="ARBA00004651"/>
    </source>
</evidence>
<accession>A0A810KU67</accession>
<proteinExistence type="predicted"/>
<name>A0A810KU67_9ACTN</name>
<dbReference type="RefSeq" id="WP_051802383.1">
    <property type="nucleotide sequence ID" value="NZ_AP023354.1"/>
</dbReference>
<comment type="subcellular location">
    <subcellularLocation>
        <location evidence="1">Cell membrane</location>
        <topology evidence="1">Multi-pass membrane protein</topology>
    </subcellularLocation>
</comment>
<dbReference type="Proteomes" id="UP000680750">
    <property type="component" value="Chromosome"/>
</dbReference>
<keyword evidence="9" id="KW-1185">Reference proteome</keyword>
<dbReference type="PANTHER" id="PTHR35007:SF4">
    <property type="entry name" value="CONSERVED TRANSMEMBRANE PROTEIN-RELATED"/>
    <property type="match status" value="1"/>
</dbReference>
<organism evidence="8 9">
    <name type="scientific">Actinocatenispora sera</name>
    <dbReference type="NCBI Taxonomy" id="390989"/>
    <lineage>
        <taxon>Bacteria</taxon>
        <taxon>Bacillati</taxon>
        <taxon>Actinomycetota</taxon>
        <taxon>Actinomycetes</taxon>
        <taxon>Micromonosporales</taxon>
        <taxon>Micromonosporaceae</taxon>
        <taxon>Actinocatenispora</taxon>
    </lineage>
</organism>
<feature type="transmembrane region" description="Helical" evidence="6">
    <location>
        <begin position="244"/>
        <end position="264"/>
    </location>
</feature>
<evidence type="ECO:0000313" key="9">
    <source>
        <dbReference type="Proteomes" id="UP000680750"/>
    </source>
</evidence>
<dbReference type="PANTHER" id="PTHR35007">
    <property type="entry name" value="INTEGRAL MEMBRANE PROTEIN-RELATED"/>
    <property type="match status" value="1"/>
</dbReference>
<feature type="transmembrane region" description="Helical" evidence="6">
    <location>
        <begin position="73"/>
        <end position="93"/>
    </location>
</feature>
<sequence>MTELLAGLTLGGAALLLVLPSRRGRRRMAGIRTTPSSTAVRLVRWARRTVTRSTRTGAALAALLGGLVGATTAGPVAALVCGAYSGFGAYLMFRRRAAQRAGRLRAAALDAVTALADDLQAGLAPSQALGHVWPRLAGTDVEPLAAPGPVVPDDPAAVLATDAEPSRADITARLAVAWRLAAGTGAPLADLLDRLQTELSERERLRRTAAAQAAGNRVTAALLALLPLAGIGLGYAIGAHPLHLLWHTGIGAGCAVVALALQFAGVAWTLRLTRAGAAVPT</sequence>
<dbReference type="AlphaFoldDB" id="A0A810KU67"/>
<evidence type="ECO:0000256" key="4">
    <source>
        <dbReference type="ARBA" id="ARBA00022989"/>
    </source>
</evidence>
<evidence type="ECO:0000256" key="2">
    <source>
        <dbReference type="ARBA" id="ARBA00022475"/>
    </source>
</evidence>
<dbReference type="OrthoDB" id="3406057at2"/>